<dbReference type="SMART" id="SM00225">
    <property type="entry name" value="BTB"/>
    <property type="match status" value="1"/>
</dbReference>
<organism evidence="2 3">
    <name type="scientific">Sinanodonta woodiana</name>
    <name type="common">Chinese pond mussel</name>
    <name type="synonym">Anodonta woodiana</name>
    <dbReference type="NCBI Taxonomy" id="1069815"/>
    <lineage>
        <taxon>Eukaryota</taxon>
        <taxon>Metazoa</taxon>
        <taxon>Spiralia</taxon>
        <taxon>Lophotrochozoa</taxon>
        <taxon>Mollusca</taxon>
        <taxon>Bivalvia</taxon>
        <taxon>Autobranchia</taxon>
        <taxon>Heteroconchia</taxon>
        <taxon>Palaeoheterodonta</taxon>
        <taxon>Unionida</taxon>
        <taxon>Unionoidea</taxon>
        <taxon>Unionidae</taxon>
        <taxon>Unioninae</taxon>
        <taxon>Sinanodonta</taxon>
    </lineage>
</organism>
<dbReference type="Pfam" id="PF00651">
    <property type="entry name" value="BTB"/>
    <property type="match status" value="2"/>
</dbReference>
<evidence type="ECO:0000313" key="2">
    <source>
        <dbReference type="EMBL" id="KAL3891822.1"/>
    </source>
</evidence>
<dbReference type="AlphaFoldDB" id="A0ABD3Y0P8"/>
<comment type="caution">
    <text evidence="2">The sequence shown here is derived from an EMBL/GenBank/DDBJ whole genome shotgun (WGS) entry which is preliminary data.</text>
</comment>
<dbReference type="Gene3D" id="3.30.710.10">
    <property type="entry name" value="Potassium Channel Kv1.1, Chain A"/>
    <property type="match status" value="1"/>
</dbReference>
<dbReference type="InterPro" id="IPR000210">
    <property type="entry name" value="BTB/POZ_dom"/>
</dbReference>
<dbReference type="PANTHER" id="PTHR46965:SF1">
    <property type="entry name" value="BTB_POZ DOMAIN-CONTAINING PROTEIN 19"/>
    <property type="match status" value="1"/>
</dbReference>
<dbReference type="EMBL" id="JBJQND010000001">
    <property type="protein sequence ID" value="KAL3891822.1"/>
    <property type="molecule type" value="Genomic_DNA"/>
</dbReference>
<dbReference type="PROSITE" id="PS50097">
    <property type="entry name" value="BTB"/>
    <property type="match status" value="1"/>
</dbReference>
<dbReference type="Proteomes" id="UP001634394">
    <property type="component" value="Unassembled WGS sequence"/>
</dbReference>
<dbReference type="InterPro" id="IPR011333">
    <property type="entry name" value="SKP1/BTB/POZ_sf"/>
</dbReference>
<keyword evidence="3" id="KW-1185">Reference proteome</keyword>
<dbReference type="SUPFAM" id="SSF54695">
    <property type="entry name" value="POZ domain"/>
    <property type="match status" value="1"/>
</dbReference>
<reference evidence="2 3" key="1">
    <citation type="submission" date="2024-11" db="EMBL/GenBank/DDBJ databases">
        <title>Chromosome-level genome assembly of the freshwater bivalve Anodonta woodiana.</title>
        <authorList>
            <person name="Chen X."/>
        </authorList>
    </citation>
    <scope>NUCLEOTIDE SEQUENCE [LARGE SCALE GENOMIC DNA]</scope>
    <source>
        <strain evidence="2">MN2024</strain>
        <tissue evidence="2">Gills</tissue>
    </source>
</reference>
<dbReference type="PANTHER" id="PTHR46965">
    <property type="entry name" value="BTB/POZ DOMAIN-CONTAINING PROTEIN 19"/>
    <property type="match status" value="1"/>
</dbReference>
<evidence type="ECO:0000259" key="1">
    <source>
        <dbReference type="PROSITE" id="PS50097"/>
    </source>
</evidence>
<protein>
    <recommendedName>
        <fullName evidence="1">BTB domain-containing protein</fullName>
    </recommendedName>
</protein>
<evidence type="ECO:0000313" key="3">
    <source>
        <dbReference type="Proteomes" id="UP001634394"/>
    </source>
</evidence>
<feature type="domain" description="BTB" evidence="1">
    <location>
        <begin position="23"/>
        <end position="125"/>
    </location>
</feature>
<gene>
    <name evidence="2" type="ORF">ACJMK2_004068</name>
</gene>
<name>A0ABD3Y0P8_SINWO</name>
<dbReference type="InterPro" id="IPR042846">
    <property type="entry name" value="BTBD19"/>
</dbReference>
<proteinExistence type="predicted"/>
<accession>A0ABD3Y0P8</accession>
<sequence>MVLKGRKYLSRDMRYIISNPELCDVIFLVGPERTPVYGLRAILSARSRMFSQMIWSHQTRLKTRRGKKSRIRNILSSVWISVRRRSSYRLDHDVTNITIPIVDFQPEIFEHLMTYVHTGTVTIEPSTVVGLLNAAQVFGFSQLYRDSMNFAVSCISGQRSMEVMLASATHYYGFKSTRLLLKMVQRYISDYPDLLNMRSRHFRDLTVKVLSGRISDKE</sequence>